<comment type="caution">
    <text evidence="2">The sequence shown here is derived from an EMBL/GenBank/DDBJ whole genome shotgun (WGS) entry which is preliminary data.</text>
</comment>
<dbReference type="Proteomes" id="UP000767238">
    <property type="component" value="Unassembled WGS sequence"/>
</dbReference>
<organism evidence="2 3">
    <name type="scientific">Aureobasidium melanogenum</name>
    <name type="common">Aureobasidium pullulans var. melanogenum</name>
    <dbReference type="NCBI Taxonomy" id="46634"/>
    <lineage>
        <taxon>Eukaryota</taxon>
        <taxon>Fungi</taxon>
        <taxon>Dikarya</taxon>
        <taxon>Ascomycota</taxon>
        <taxon>Pezizomycotina</taxon>
        <taxon>Dothideomycetes</taxon>
        <taxon>Dothideomycetidae</taxon>
        <taxon>Dothideales</taxon>
        <taxon>Saccotheciaceae</taxon>
        <taxon>Aureobasidium</taxon>
    </lineage>
</organism>
<keyword evidence="1" id="KW-0812">Transmembrane</keyword>
<protein>
    <submittedName>
        <fullName evidence="2">Uncharacterized protein</fullName>
    </submittedName>
</protein>
<dbReference type="EMBL" id="JAHFYH010000001">
    <property type="protein sequence ID" value="KAH0237798.1"/>
    <property type="molecule type" value="Genomic_DNA"/>
</dbReference>
<evidence type="ECO:0000313" key="3">
    <source>
        <dbReference type="Proteomes" id="UP000767238"/>
    </source>
</evidence>
<proteinExistence type="predicted"/>
<sequence>MNFVLKTLQSFAPLRMNTTTIVAHRDLALLAIDPDLDFVHVLVALLVVGGVDQNFVENLVQTGYVADLTALDGFVLGVVDPHLLLQAFDGADVCVGTLDDVLELKASISAPSAAKLSLSISCSGFGAAFFAGAFLGAAFLGGVSASRLSSLSLWDGLLLESCLGFGCSCRLLCRSLLL</sequence>
<reference evidence="2" key="2">
    <citation type="submission" date="2021-08" db="EMBL/GenBank/DDBJ databases">
        <authorList>
            <person name="Gostincar C."/>
            <person name="Sun X."/>
            <person name="Song Z."/>
            <person name="Gunde-Cimerman N."/>
        </authorList>
    </citation>
    <scope>NUCLEOTIDE SEQUENCE</scope>
    <source>
        <strain evidence="2">EXF-8016</strain>
    </source>
</reference>
<dbReference type="AlphaFoldDB" id="A0A9P8GRC4"/>
<keyword evidence="1" id="KW-0472">Membrane</keyword>
<reference evidence="2" key="1">
    <citation type="journal article" date="2021" name="J Fungi (Basel)">
        <title>Virulence traits and population genomics of the black yeast Aureobasidium melanogenum.</title>
        <authorList>
            <person name="Cernosa A."/>
            <person name="Sun X."/>
            <person name="Gostincar C."/>
            <person name="Fang C."/>
            <person name="Gunde-Cimerman N."/>
            <person name="Song Z."/>
        </authorList>
    </citation>
    <scope>NUCLEOTIDE SEQUENCE</scope>
    <source>
        <strain evidence="2">EXF-8016</strain>
    </source>
</reference>
<accession>A0A9P8GRC4</accession>
<feature type="non-terminal residue" evidence="2">
    <location>
        <position position="178"/>
    </location>
</feature>
<feature type="transmembrane region" description="Helical" evidence="1">
    <location>
        <begin position="125"/>
        <end position="145"/>
    </location>
</feature>
<keyword evidence="1" id="KW-1133">Transmembrane helix</keyword>
<name>A0A9P8GRC4_AURME</name>
<gene>
    <name evidence="2" type="ORF">KCV03_g219</name>
</gene>
<evidence type="ECO:0000256" key="1">
    <source>
        <dbReference type="SAM" id="Phobius"/>
    </source>
</evidence>
<evidence type="ECO:0000313" key="2">
    <source>
        <dbReference type="EMBL" id="KAH0237798.1"/>
    </source>
</evidence>